<dbReference type="AlphaFoldDB" id="A0A816CC37"/>
<name>A0A816CC37_9BILA</name>
<dbReference type="OrthoDB" id="187836at2759"/>
<proteinExistence type="predicted"/>
<dbReference type="Pfam" id="PF01177">
    <property type="entry name" value="Asp_Glu_race"/>
    <property type="match status" value="1"/>
</dbReference>
<dbReference type="Gene3D" id="3.40.50.1860">
    <property type="match status" value="1"/>
</dbReference>
<dbReference type="EMBL" id="CAJNOI010001515">
    <property type="protein sequence ID" value="CAF1419665.1"/>
    <property type="molecule type" value="Genomic_DNA"/>
</dbReference>
<comment type="caution">
    <text evidence="2">The sequence shown here is derived from an EMBL/GenBank/DDBJ whole genome shotgun (WGS) entry which is preliminary data.</text>
</comment>
<dbReference type="EMBL" id="CAJNOM010001836">
    <property type="protein sequence ID" value="CAF1620347.1"/>
    <property type="molecule type" value="Genomic_DNA"/>
</dbReference>
<sequence length="104" mass="11611">MQGGLYNDILRSKNITSIIPTDNICDKIEDLIKNEIIPSQINSTTVEDIQKDIQKYDCDAIILGCTELPIVYNEDNLGKPVVDTTRLLAHYALQLATEENSSSK</sequence>
<reference evidence="2" key="1">
    <citation type="submission" date="2021-02" db="EMBL/GenBank/DDBJ databases">
        <authorList>
            <person name="Nowell W R."/>
        </authorList>
    </citation>
    <scope>NUCLEOTIDE SEQUENCE</scope>
</reference>
<dbReference type="GO" id="GO:0047661">
    <property type="term" value="F:amino-acid racemase activity"/>
    <property type="evidence" value="ECO:0007669"/>
    <property type="project" value="InterPro"/>
</dbReference>
<gene>
    <name evidence="1" type="ORF">BJG266_LOCUS38704</name>
    <name evidence="2" type="ORF">QVE165_LOCUS55565</name>
</gene>
<dbReference type="InterPro" id="IPR001920">
    <property type="entry name" value="Asp/Glu_race"/>
</dbReference>
<protein>
    <recommendedName>
        <fullName evidence="4">Aspartate racemase</fullName>
    </recommendedName>
</protein>
<dbReference type="Proteomes" id="UP000663832">
    <property type="component" value="Unassembled WGS sequence"/>
</dbReference>
<dbReference type="PROSITE" id="PS00924">
    <property type="entry name" value="ASP_GLU_RACEMASE_2"/>
    <property type="match status" value="1"/>
</dbReference>
<dbReference type="SUPFAM" id="SSF53681">
    <property type="entry name" value="Aspartate/glutamate racemase"/>
    <property type="match status" value="1"/>
</dbReference>
<accession>A0A816CC37</accession>
<keyword evidence="3" id="KW-1185">Reference proteome</keyword>
<dbReference type="InterPro" id="IPR015942">
    <property type="entry name" value="Asp/Glu/hydantoin_racemase"/>
</dbReference>
<organism evidence="2 3">
    <name type="scientific">Adineta steineri</name>
    <dbReference type="NCBI Taxonomy" id="433720"/>
    <lineage>
        <taxon>Eukaryota</taxon>
        <taxon>Metazoa</taxon>
        <taxon>Spiralia</taxon>
        <taxon>Gnathifera</taxon>
        <taxon>Rotifera</taxon>
        <taxon>Eurotatoria</taxon>
        <taxon>Bdelloidea</taxon>
        <taxon>Adinetida</taxon>
        <taxon>Adinetidae</taxon>
        <taxon>Adineta</taxon>
    </lineage>
</organism>
<evidence type="ECO:0000313" key="2">
    <source>
        <dbReference type="EMBL" id="CAF1620347.1"/>
    </source>
</evidence>
<evidence type="ECO:0000313" key="3">
    <source>
        <dbReference type="Proteomes" id="UP000663832"/>
    </source>
</evidence>
<dbReference type="InterPro" id="IPR033134">
    <property type="entry name" value="Asp/Glu_racemase_AS_2"/>
</dbReference>
<evidence type="ECO:0000313" key="1">
    <source>
        <dbReference type="EMBL" id="CAF1419665.1"/>
    </source>
</evidence>
<evidence type="ECO:0008006" key="4">
    <source>
        <dbReference type="Google" id="ProtNLM"/>
    </source>
</evidence>
<dbReference type="Proteomes" id="UP000663877">
    <property type="component" value="Unassembled WGS sequence"/>
</dbReference>